<reference evidence="1" key="2">
    <citation type="submission" date="2013-05" db="EMBL/GenBank/DDBJ databases">
        <authorList>
            <person name="Carter J.-M."/>
            <person name="Baker S.C."/>
            <person name="Pink R."/>
            <person name="Carter D.R.F."/>
            <person name="Collins A."/>
            <person name="Tomlin J."/>
            <person name="Gibbs M."/>
            <person name="Breuker C.J."/>
        </authorList>
    </citation>
    <scope>NUCLEOTIDE SEQUENCE</scope>
    <source>
        <tissue evidence="1">Ovary</tissue>
    </source>
</reference>
<sequence length="80" mass="9509">MVLHEIRASNTSKQNKQLSHCWHNFGIKYASFGPENIKFPRVVYRNICILTPSRAVRYLPCRGVTRAKFVFTTQFFFYNY</sequence>
<evidence type="ECO:0000313" key="1">
    <source>
        <dbReference type="EMBL" id="JAA87603.1"/>
    </source>
</evidence>
<dbReference type="EMBL" id="GAIX01004957">
    <property type="protein sequence ID" value="JAA87603.1"/>
    <property type="molecule type" value="Transcribed_RNA"/>
</dbReference>
<organism evidence="1">
    <name type="scientific">Pararge aegeria</name>
    <name type="common">speckled wood butterfly</name>
    <dbReference type="NCBI Taxonomy" id="116150"/>
    <lineage>
        <taxon>Eukaryota</taxon>
        <taxon>Metazoa</taxon>
        <taxon>Ecdysozoa</taxon>
        <taxon>Arthropoda</taxon>
        <taxon>Hexapoda</taxon>
        <taxon>Insecta</taxon>
        <taxon>Pterygota</taxon>
        <taxon>Neoptera</taxon>
        <taxon>Endopterygota</taxon>
        <taxon>Lepidoptera</taxon>
        <taxon>Glossata</taxon>
        <taxon>Ditrysia</taxon>
        <taxon>Papilionoidea</taxon>
        <taxon>Nymphalidae</taxon>
        <taxon>Satyrinae</taxon>
        <taxon>Satyrini</taxon>
        <taxon>Parargina</taxon>
        <taxon>Pararge</taxon>
    </lineage>
</organism>
<accession>S4PDG4</accession>
<proteinExistence type="predicted"/>
<reference evidence="1" key="1">
    <citation type="journal article" date="2013" name="BMC Genomics">
        <title>Unscrambling butterfly oogenesis.</title>
        <authorList>
            <person name="Carter J.M."/>
            <person name="Baker S.C."/>
            <person name="Pink R."/>
            <person name="Carter D.R."/>
            <person name="Collins A."/>
            <person name="Tomlin J."/>
            <person name="Gibbs M."/>
            <person name="Breuker C.J."/>
        </authorList>
    </citation>
    <scope>NUCLEOTIDE SEQUENCE</scope>
    <source>
        <tissue evidence="1">Ovary</tissue>
    </source>
</reference>
<name>S4PDG4_9NEOP</name>
<dbReference type="AlphaFoldDB" id="S4PDG4"/>
<feature type="non-terminal residue" evidence="1">
    <location>
        <position position="80"/>
    </location>
</feature>
<protein>
    <submittedName>
        <fullName evidence="1">Uncharacterized protein</fullName>
    </submittedName>
</protein>